<gene>
    <name evidence="2" type="ORF">KDM87_08740</name>
</gene>
<organism evidence="2 3">
    <name type="scientific">Undibacterium rivi</name>
    <dbReference type="NCBI Taxonomy" id="2828729"/>
    <lineage>
        <taxon>Bacteria</taxon>
        <taxon>Pseudomonadati</taxon>
        <taxon>Pseudomonadota</taxon>
        <taxon>Betaproteobacteria</taxon>
        <taxon>Burkholderiales</taxon>
        <taxon>Oxalobacteraceae</taxon>
        <taxon>Undibacterium</taxon>
    </lineage>
</organism>
<dbReference type="Proteomes" id="UP000682982">
    <property type="component" value="Unassembled WGS sequence"/>
</dbReference>
<dbReference type="InterPro" id="IPR036388">
    <property type="entry name" value="WH-like_DNA-bd_sf"/>
</dbReference>
<dbReference type="RefSeq" id="WP_212678733.1">
    <property type="nucleotide sequence ID" value="NZ_JAGSPK010000003.1"/>
</dbReference>
<dbReference type="SMART" id="SM00347">
    <property type="entry name" value="HTH_MARR"/>
    <property type="match status" value="1"/>
</dbReference>
<dbReference type="Pfam" id="PF12802">
    <property type="entry name" value="MarR_2"/>
    <property type="match status" value="1"/>
</dbReference>
<feature type="domain" description="HTH marR-type" evidence="1">
    <location>
        <begin position="22"/>
        <end position="158"/>
    </location>
</feature>
<evidence type="ECO:0000313" key="2">
    <source>
        <dbReference type="EMBL" id="MBR7792677.1"/>
    </source>
</evidence>
<proteinExistence type="predicted"/>
<sequence length="160" mass="17821">MRKTRNLGTMIPAIGEGKRGEDGHIGYLLRQAHAAHRIRMEKILLDMGVTLPQFSVLTMLAAYPNASGAELARLSLLTPQTMSVIINNLERAEIVSRSPHAEHGRIQIIQMTPTGRRLLKRCKTAVSTAEQELLADVCVEDETVIRQWLVAVAKRLENMT</sequence>
<accession>A0ABS5H2S8</accession>
<reference evidence="2 3" key="1">
    <citation type="submission" date="2021-04" db="EMBL/GenBank/DDBJ databases">
        <title>novel species isolated from subtropical streams in China.</title>
        <authorList>
            <person name="Lu H."/>
        </authorList>
    </citation>
    <scope>NUCLEOTIDE SEQUENCE [LARGE SCALE GENOMIC DNA]</scope>
    <source>
        <strain evidence="2 3">FT147W</strain>
    </source>
</reference>
<dbReference type="InterPro" id="IPR039422">
    <property type="entry name" value="MarR/SlyA-like"/>
</dbReference>
<dbReference type="PANTHER" id="PTHR33164:SF43">
    <property type="entry name" value="HTH-TYPE TRANSCRIPTIONAL REPRESSOR YETL"/>
    <property type="match status" value="1"/>
</dbReference>
<keyword evidence="3" id="KW-1185">Reference proteome</keyword>
<evidence type="ECO:0000313" key="3">
    <source>
        <dbReference type="Proteomes" id="UP000682982"/>
    </source>
</evidence>
<protein>
    <submittedName>
        <fullName evidence="2">MarR family transcriptional regulator</fullName>
    </submittedName>
</protein>
<dbReference type="InterPro" id="IPR036390">
    <property type="entry name" value="WH_DNA-bd_sf"/>
</dbReference>
<dbReference type="PANTHER" id="PTHR33164">
    <property type="entry name" value="TRANSCRIPTIONAL REGULATOR, MARR FAMILY"/>
    <property type="match status" value="1"/>
</dbReference>
<dbReference type="Gene3D" id="1.10.10.10">
    <property type="entry name" value="Winged helix-like DNA-binding domain superfamily/Winged helix DNA-binding domain"/>
    <property type="match status" value="1"/>
</dbReference>
<dbReference type="InterPro" id="IPR000835">
    <property type="entry name" value="HTH_MarR-typ"/>
</dbReference>
<name>A0ABS5H2S8_9BURK</name>
<dbReference type="EMBL" id="JAGSPK010000003">
    <property type="protein sequence ID" value="MBR7792677.1"/>
    <property type="molecule type" value="Genomic_DNA"/>
</dbReference>
<evidence type="ECO:0000259" key="1">
    <source>
        <dbReference type="PROSITE" id="PS50995"/>
    </source>
</evidence>
<dbReference type="SUPFAM" id="SSF46785">
    <property type="entry name" value="Winged helix' DNA-binding domain"/>
    <property type="match status" value="1"/>
</dbReference>
<comment type="caution">
    <text evidence="2">The sequence shown here is derived from an EMBL/GenBank/DDBJ whole genome shotgun (WGS) entry which is preliminary data.</text>
</comment>
<dbReference type="PROSITE" id="PS50995">
    <property type="entry name" value="HTH_MARR_2"/>
    <property type="match status" value="1"/>
</dbReference>